<feature type="binding site" evidence="4">
    <location>
        <position position="297"/>
    </location>
    <ligand>
        <name>(S)-malate</name>
        <dbReference type="ChEBI" id="CHEBI:15589"/>
    </ligand>
</feature>
<feature type="active site" description="Proton acceptor" evidence="3">
    <location>
        <position position="102"/>
    </location>
</feature>
<dbReference type="PIRSF" id="PIRSF000106">
    <property type="entry name" value="ME"/>
    <property type="match status" value="1"/>
</dbReference>
<dbReference type="Pfam" id="PF00390">
    <property type="entry name" value="malic"/>
    <property type="match status" value="1"/>
</dbReference>
<dbReference type="SUPFAM" id="SSF51735">
    <property type="entry name" value="NAD(P)-binding Rossmann-fold domains"/>
    <property type="match status" value="1"/>
</dbReference>
<dbReference type="STRING" id="568816.Acin_1699"/>
<protein>
    <submittedName>
        <fullName evidence="9">Malate dehydrogenase</fullName>
    </submittedName>
</protein>
<evidence type="ECO:0000259" key="7">
    <source>
        <dbReference type="SMART" id="SM00919"/>
    </source>
</evidence>
<organism evidence="9 10">
    <name type="scientific">Acidaminococcus intestini (strain RyC-MR95)</name>
    <dbReference type="NCBI Taxonomy" id="568816"/>
    <lineage>
        <taxon>Bacteria</taxon>
        <taxon>Bacillati</taxon>
        <taxon>Bacillota</taxon>
        <taxon>Negativicutes</taxon>
        <taxon>Acidaminococcales</taxon>
        <taxon>Acidaminococcaceae</taxon>
        <taxon>Acidaminococcus</taxon>
    </lineage>
</organism>
<dbReference type="GO" id="GO:0004470">
    <property type="term" value="F:malic enzyme activity"/>
    <property type="evidence" value="ECO:0007669"/>
    <property type="project" value="InterPro"/>
</dbReference>
<dbReference type="GO" id="GO:0051287">
    <property type="term" value="F:NAD binding"/>
    <property type="evidence" value="ECO:0007669"/>
    <property type="project" value="InterPro"/>
</dbReference>
<evidence type="ECO:0000313" key="10">
    <source>
        <dbReference type="Proteomes" id="UP000007093"/>
    </source>
</evidence>
<dbReference type="HOGENOM" id="CLU_034446_2_1_9"/>
<feature type="active site" description="Proton donor" evidence="3">
    <location>
        <position position="47"/>
    </location>
</feature>
<feature type="binding site" evidence="5">
    <location>
        <position position="145"/>
    </location>
    <ligand>
        <name>a divalent metal cation</name>
        <dbReference type="ChEBI" id="CHEBI:60240"/>
    </ligand>
</feature>
<keyword evidence="5 6" id="KW-0479">Metal-binding</keyword>
<evidence type="ECO:0000256" key="3">
    <source>
        <dbReference type="PIRSR" id="PIRSR000106-1"/>
    </source>
</evidence>
<dbReference type="KEGG" id="ain:Acin_1699"/>
<dbReference type="InParanoid" id="G4Q3A7"/>
<comment type="cofactor">
    <cofactor evidence="5">
        <name>Mg(2+)</name>
        <dbReference type="ChEBI" id="CHEBI:18420"/>
    </cofactor>
    <cofactor evidence="5">
        <name>Mn(2+)</name>
        <dbReference type="ChEBI" id="CHEBI:29035"/>
    </cofactor>
    <text evidence="5">Divalent metal cations. Prefers magnesium or manganese.</text>
</comment>
<evidence type="ECO:0000259" key="8">
    <source>
        <dbReference type="SMART" id="SM01274"/>
    </source>
</evidence>
<dbReference type="InterPro" id="IPR051674">
    <property type="entry name" value="Malate_Decarboxylase"/>
</dbReference>
<dbReference type="Proteomes" id="UP000007093">
    <property type="component" value="Chromosome"/>
</dbReference>
<dbReference type="eggNOG" id="COG0281">
    <property type="taxonomic scope" value="Bacteria"/>
</dbReference>
<proteinExistence type="inferred from homology"/>
<dbReference type="AlphaFoldDB" id="G4Q3A7"/>
<dbReference type="GO" id="GO:0046872">
    <property type="term" value="F:metal ion binding"/>
    <property type="evidence" value="ECO:0007669"/>
    <property type="project" value="UniProtKB-KW"/>
</dbReference>
<dbReference type="FunFam" id="3.40.50.10380:FF:000003">
    <property type="entry name" value="NADP-dependent malic enzyme"/>
    <property type="match status" value="1"/>
</dbReference>
<keyword evidence="2" id="KW-0560">Oxidoreductase</keyword>
<feature type="domain" description="Malic enzyme NAD-binding" evidence="7">
    <location>
        <begin position="171"/>
        <end position="395"/>
    </location>
</feature>
<gene>
    <name evidence="9" type="primary">sfcA</name>
    <name evidence="9" type="ordered locus">Acin_1699</name>
</gene>
<dbReference type="InterPro" id="IPR036291">
    <property type="entry name" value="NAD(P)-bd_dom_sf"/>
</dbReference>
<dbReference type="Gene3D" id="3.40.50.720">
    <property type="entry name" value="NAD(P)-binding Rossmann-like Domain"/>
    <property type="match status" value="1"/>
</dbReference>
<feature type="binding site" evidence="5">
    <location>
        <position position="170"/>
    </location>
    <ligand>
        <name>a divalent metal cation</name>
        <dbReference type="ChEBI" id="CHEBI:60240"/>
    </ligand>
</feature>
<dbReference type="PATRIC" id="fig|568816.4.peg.1649"/>
<dbReference type="InterPro" id="IPR046346">
    <property type="entry name" value="Aminoacid_DH-like_N_sf"/>
</dbReference>
<dbReference type="FunCoup" id="G4Q3A7">
    <property type="interactions" value="192"/>
</dbReference>
<dbReference type="Gene3D" id="3.40.50.10380">
    <property type="entry name" value="Malic enzyme, N-terminal domain"/>
    <property type="match status" value="1"/>
</dbReference>
<dbReference type="SMART" id="SM01274">
    <property type="entry name" value="malic"/>
    <property type="match status" value="1"/>
</dbReference>
<dbReference type="Pfam" id="PF03949">
    <property type="entry name" value="Malic_M"/>
    <property type="match status" value="1"/>
</dbReference>
<dbReference type="PANTHER" id="PTHR43237:SF4">
    <property type="entry name" value="NADP-DEPENDENT MALIC ENZYME"/>
    <property type="match status" value="1"/>
</dbReference>
<dbReference type="GO" id="GO:0016616">
    <property type="term" value="F:oxidoreductase activity, acting on the CH-OH group of donors, NAD or NADP as acceptor"/>
    <property type="evidence" value="ECO:0007669"/>
    <property type="project" value="InterPro"/>
</dbReference>
<dbReference type="InterPro" id="IPR037062">
    <property type="entry name" value="Malic_N_dom_sf"/>
</dbReference>
<evidence type="ECO:0000313" key="9">
    <source>
        <dbReference type="EMBL" id="AEQ22913.1"/>
    </source>
</evidence>
<dbReference type="PANTHER" id="PTHR43237">
    <property type="entry name" value="NADP-DEPENDENT MALIC ENZYME"/>
    <property type="match status" value="1"/>
</dbReference>
<name>G4Q3A7_ACIIR</name>
<reference evidence="9 10" key="1">
    <citation type="journal article" date="2011" name="J. Bacteriol.">
        <title>Complete genome sequence of Acidaminococcus intestini RYC-MR95, a Gram-negative bacterium from the phylum Firmicutes.</title>
        <authorList>
            <person name="D'Auria G."/>
            <person name="Galan J.C."/>
            <person name="Rodriguez-Alcayna M."/>
            <person name="Moya A."/>
            <person name="Baquero F."/>
            <person name="Latorre A."/>
        </authorList>
    </citation>
    <scope>NUCLEOTIDE SEQUENCE [LARGE SCALE GENOMIC DNA]</scope>
    <source>
        <strain evidence="9 10">RyC-MR95</strain>
    </source>
</reference>
<dbReference type="InterPro" id="IPR001891">
    <property type="entry name" value="Malic_OxRdtase"/>
</dbReference>
<feature type="binding site" evidence="5">
    <location>
        <position position="144"/>
    </location>
    <ligand>
        <name>a divalent metal cation</name>
        <dbReference type="ChEBI" id="CHEBI:60240"/>
    </ligand>
</feature>
<dbReference type="EMBL" id="CP003058">
    <property type="protein sequence ID" value="AEQ22913.1"/>
    <property type="molecule type" value="Genomic_DNA"/>
</dbReference>
<sequence>MEKEESLMADTEKINAEALALHKKFHGKLEVRCKAPLENGHDLALAYTPGVAEPCRKIKENPDLSFEYTCRGNMVAVISDGTRVLGLGDIGPEAAMPVMEGKSVLYKKFGDIDSIPICIDTKDPEEFVNIVTKLQPSFGGINLEDIASPKCYWIENELIKRCSIPVFHDDQHGTAIIACAAVLGALRFAKKDITKVKVVVNGCGAAGSAIGKLLYRLGVTDLTMIDIDGAVYEGRPGDMDMATKYLASVTNKAHYKGNLAGAAKGADVLIGVSGPRLFTKDIMESMAPKAVVFALANPVPETTYEEAKAAGVLVAGTGRSDAPNQVNNVCVFPGIFRGALAVRASAITEEMKVAAVRAIAGLIPEDELREDYVVPGAFDRRIVPAIAGAVAKVAMSAGIARLKREVQDIEKEAAERVLHNWNA</sequence>
<accession>G4Q3A7</accession>
<evidence type="ECO:0000256" key="5">
    <source>
        <dbReference type="PIRSR" id="PIRSR000106-3"/>
    </source>
</evidence>
<feature type="domain" description="Malic enzyme N-terminal" evidence="8">
    <location>
        <begin position="26"/>
        <end position="159"/>
    </location>
</feature>
<dbReference type="SUPFAM" id="SSF53223">
    <property type="entry name" value="Aminoacid dehydrogenase-like, N-terminal domain"/>
    <property type="match status" value="1"/>
</dbReference>
<evidence type="ECO:0000256" key="6">
    <source>
        <dbReference type="RuleBase" id="RU003427"/>
    </source>
</evidence>
<evidence type="ECO:0000256" key="2">
    <source>
        <dbReference type="ARBA" id="ARBA00023002"/>
    </source>
</evidence>
<feature type="binding site" evidence="4">
    <location>
        <position position="83"/>
    </location>
    <ligand>
        <name>(S)-malate</name>
        <dbReference type="ChEBI" id="CHEBI:15589"/>
    </ligand>
</feature>
<dbReference type="InterPro" id="IPR012301">
    <property type="entry name" value="Malic_N_dom"/>
</dbReference>
<evidence type="ECO:0000256" key="4">
    <source>
        <dbReference type="PIRSR" id="PIRSR000106-2"/>
    </source>
</evidence>
<feature type="binding site" evidence="4">
    <location>
        <position position="327"/>
    </location>
    <ligand>
        <name>(S)-malate</name>
        <dbReference type="ChEBI" id="CHEBI:15589"/>
    </ligand>
</feature>
<dbReference type="InterPro" id="IPR012302">
    <property type="entry name" value="Malic_NAD-bd"/>
</dbReference>
<evidence type="ECO:0000256" key="1">
    <source>
        <dbReference type="ARBA" id="ARBA00008785"/>
    </source>
</evidence>
<dbReference type="SMART" id="SM00919">
    <property type="entry name" value="Malic_M"/>
    <property type="match status" value="1"/>
</dbReference>
<dbReference type="InterPro" id="IPR045213">
    <property type="entry name" value="Malic_NAD-bd_bact_type"/>
</dbReference>
<comment type="similarity">
    <text evidence="1 6">Belongs to the malic enzymes family.</text>
</comment>
<dbReference type="PRINTS" id="PR00072">
    <property type="entry name" value="MALOXRDTASE"/>
</dbReference>
<dbReference type="CDD" id="cd05311">
    <property type="entry name" value="NAD_bind_2_malic_enz"/>
    <property type="match status" value="1"/>
</dbReference>
<keyword evidence="10" id="KW-1185">Reference proteome</keyword>